<reference evidence="7" key="2">
    <citation type="submission" date="2025-08" db="UniProtKB">
        <authorList>
            <consortium name="Ensembl"/>
        </authorList>
    </citation>
    <scope>IDENTIFICATION</scope>
</reference>
<dbReference type="InterPro" id="IPR048290">
    <property type="entry name" value="ZP_chr"/>
</dbReference>
<dbReference type="EMBL" id="AFYH01150241">
    <property type="status" value="NOT_ANNOTATED_CDS"/>
    <property type="molecule type" value="Genomic_DNA"/>
</dbReference>
<dbReference type="EMBL" id="AFYH01150237">
    <property type="status" value="NOT_ANNOTATED_CDS"/>
    <property type="molecule type" value="Genomic_DNA"/>
</dbReference>
<dbReference type="PANTHER" id="PTHR14002">
    <property type="entry name" value="ENDOGLIN/TGF-BETA RECEPTOR TYPE III"/>
    <property type="match status" value="1"/>
</dbReference>
<keyword evidence="3" id="KW-0325">Glycoprotein</keyword>
<feature type="chain" id="PRO_5003579826" description="ZP domain-containing protein" evidence="5">
    <location>
        <begin position="19"/>
        <end position="796"/>
    </location>
</feature>
<evidence type="ECO:0000313" key="8">
    <source>
        <dbReference type="Proteomes" id="UP000008672"/>
    </source>
</evidence>
<dbReference type="InterPro" id="IPR042235">
    <property type="entry name" value="ZP-C_dom"/>
</dbReference>
<name>H3ACW8_LATCH</name>
<dbReference type="InterPro" id="IPR055356">
    <property type="entry name" value="ZP-N"/>
</dbReference>
<keyword evidence="4" id="KW-1133">Transmembrane helix</keyword>
<evidence type="ECO:0000256" key="4">
    <source>
        <dbReference type="SAM" id="Phobius"/>
    </source>
</evidence>
<evidence type="ECO:0000256" key="3">
    <source>
        <dbReference type="ARBA" id="ARBA00023180"/>
    </source>
</evidence>
<dbReference type="Pfam" id="PF00100">
    <property type="entry name" value="Zona_pellucida"/>
    <property type="match status" value="1"/>
</dbReference>
<dbReference type="Gene3D" id="2.60.40.4100">
    <property type="entry name" value="Zona pellucida, ZP-C domain"/>
    <property type="match status" value="1"/>
</dbReference>
<reference evidence="7" key="3">
    <citation type="submission" date="2025-09" db="UniProtKB">
        <authorList>
            <consortium name="Ensembl"/>
        </authorList>
    </citation>
    <scope>IDENTIFICATION</scope>
</reference>
<keyword evidence="8" id="KW-1185">Reference proteome</keyword>
<dbReference type="InParanoid" id="H3ACW8"/>
<evidence type="ECO:0000313" key="7">
    <source>
        <dbReference type="Ensembl" id="ENSLACP00000007489.1"/>
    </source>
</evidence>
<dbReference type="Ensembl" id="ENSLACT00000007552.1">
    <property type="protein sequence ID" value="ENSLACP00000007489.1"/>
    <property type="gene ID" value="ENSLACG00000006640.1"/>
</dbReference>
<keyword evidence="4" id="KW-0472">Membrane</keyword>
<dbReference type="Gene3D" id="2.60.40.3210">
    <property type="entry name" value="Zona pellucida, ZP-N domain"/>
    <property type="match status" value="1"/>
</dbReference>
<evidence type="ECO:0000256" key="2">
    <source>
        <dbReference type="ARBA" id="ARBA00023157"/>
    </source>
</evidence>
<dbReference type="InterPro" id="IPR001507">
    <property type="entry name" value="ZP_dom"/>
</dbReference>
<dbReference type="PRINTS" id="PR00023">
    <property type="entry name" value="ZPELLUCIDA"/>
</dbReference>
<dbReference type="PANTHER" id="PTHR14002:SF59">
    <property type="entry name" value="CUB AND ZONA PELLUCIDA-LIKE DOMAIN-CONTAINING PROTEIN 1-RELATED"/>
    <property type="match status" value="1"/>
</dbReference>
<proteinExistence type="predicted"/>
<dbReference type="OMA" id="YINVVDP"/>
<organism evidence="7 8">
    <name type="scientific">Latimeria chalumnae</name>
    <name type="common">Coelacanth</name>
    <dbReference type="NCBI Taxonomy" id="7897"/>
    <lineage>
        <taxon>Eukaryota</taxon>
        <taxon>Metazoa</taxon>
        <taxon>Chordata</taxon>
        <taxon>Craniata</taxon>
        <taxon>Vertebrata</taxon>
        <taxon>Euteleostomi</taxon>
        <taxon>Coelacanthiformes</taxon>
        <taxon>Coelacanthidae</taxon>
        <taxon>Latimeria</taxon>
    </lineage>
</organism>
<accession>H3ACW8</accession>
<reference evidence="8" key="1">
    <citation type="submission" date="2011-08" db="EMBL/GenBank/DDBJ databases">
        <title>The draft genome of Latimeria chalumnae.</title>
        <authorList>
            <person name="Di Palma F."/>
            <person name="Alfoldi J."/>
            <person name="Johnson J."/>
            <person name="Berlin A."/>
            <person name="Gnerre S."/>
            <person name="Jaffe D."/>
            <person name="MacCallum I."/>
            <person name="Young S."/>
            <person name="Walker B.J."/>
            <person name="Lander E."/>
            <person name="Lindblad-Toh K."/>
        </authorList>
    </citation>
    <scope>NUCLEOTIDE SEQUENCE [LARGE SCALE GENOMIC DNA]</scope>
    <source>
        <strain evidence="8">Wild caught</strain>
    </source>
</reference>
<dbReference type="Pfam" id="PF23344">
    <property type="entry name" value="ZP-N"/>
    <property type="match status" value="1"/>
</dbReference>
<dbReference type="InterPro" id="IPR055355">
    <property type="entry name" value="ZP-C"/>
</dbReference>
<keyword evidence="4" id="KW-0812">Transmembrane</keyword>
<dbReference type="HOGENOM" id="CLU_365460_0_0_1"/>
<evidence type="ECO:0000256" key="1">
    <source>
        <dbReference type="ARBA" id="ARBA00022729"/>
    </source>
</evidence>
<dbReference type="eggNOG" id="ENOG502QW8I">
    <property type="taxonomic scope" value="Eukaryota"/>
</dbReference>
<feature type="signal peptide" evidence="5">
    <location>
        <begin position="1"/>
        <end position="18"/>
    </location>
</feature>
<sequence>MALTQLLLCCILFSVATASHLQEGTARFWPRGWNPDGTFRVDFRYQESFRTGCHQEFNWQCYSGYCGTINFLEYQEIDNDNNSSRPWCQAEGYAVITQPNDKPFSLRESSCCWVYNVRYAGSWMLHAYIDLGTRSDTWKPNRSPVTAIIPIIRIPQNCATNYKLMAHDPDDDIVNCRYGLSYTSECSSCVQHNGFYFDQATCTLSYFYSGTGKHVFELVLEDFPRQQITLSYRDGTTSIRNAAVSSTSQPYTSPPSIYTTYNYLWWFVPTSAVSPVSAVLSQIPLQFVVEGKVLNNVTQYSYNTNKSVSSRYKVLIHILSYPCYILNCMYGYKVGSTVSSCTWGDYRPAFLPPTPSNGASFSAAVETRFQLRLSATATMDRLSDFKISGPINVTKTVTHDRANNLISATIEWTPTINDLGDRVPMCFVAETTNGYQSELRCVIVTVEVGSRSTGEAEVICTDTTMTLLLLKSSIRGVHENHLRLNDQNCMLTSNASHIIASISLNSCGTEIEETENDIIFKNEITSFDHPHEVITRKHLVEVPFSCSFPKKSNISSAFHPHKGNFVFSEAGFGRFSYSFEFYSSNNYYSIIDPSNYPLNVELQDELYMKIQVESALSNIELFVESCKATPHDDPNDPVYYDILKNGCVEDDTVATYPSNQTEFRFSMEAFAFIGNYEEVYISCTVILCKHGDPNTRCSQGCTNGTSSGHNIGKRSLASETQSHFISQGPLIMKKRSLHENKDYNSNSALNMNTLIVAVAFVASVALIAAVIMYKAKVSHAIKYEALPVNELSPTCK</sequence>
<keyword evidence="1 5" id="KW-0732">Signal</keyword>
<protein>
    <recommendedName>
        <fullName evidence="6">ZP domain-containing protein</fullName>
    </recommendedName>
</protein>
<evidence type="ECO:0000259" key="6">
    <source>
        <dbReference type="PROSITE" id="PS51034"/>
    </source>
</evidence>
<feature type="transmembrane region" description="Helical" evidence="4">
    <location>
        <begin position="754"/>
        <end position="773"/>
    </location>
</feature>
<dbReference type="EMBL" id="AFYH01150239">
    <property type="status" value="NOT_ANNOTATED_CDS"/>
    <property type="molecule type" value="Genomic_DNA"/>
</dbReference>
<keyword evidence="2" id="KW-1015">Disulfide bond</keyword>
<dbReference type="EMBL" id="AFYH01150238">
    <property type="status" value="NOT_ANNOTATED_CDS"/>
    <property type="molecule type" value="Genomic_DNA"/>
</dbReference>
<dbReference type="Proteomes" id="UP000008672">
    <property type="component" value="Unassembled WGS sequence"/>
</dbReference>
<dbReference type="SMART" id="SM00241">
    <property type="entry name" value="ZP"/>
    <property type="match status" value="1"/>
</dbReference>
<dbReference type="EMBL" id="AFYH01150240">
    <property type="status" value="NOT_ANNOTATED_CDS"/>
    <property type="molecule type" value="Genomic_DNA"/>
</dbReference>
<dbReference type="PROSITE" id="PS51034">
    <property type="entry name" value="ZP_2"/>
    <property type="match status" value="1"/>
</dbReference>
<dbReference type="GeneTree" id="ENSGT00940000163723"/>
<evidence type="ECO:0000256" key="5">
    <source>
        <dbReference type="SAM" id="SignalP"/>
    </source>
</evidence>
<feature type="domain" description="ZP" evidence="6">
    <location>
        <begin position="459"/>
        <end position="704"/>
    </location>
</feature>
<dbReference type="AlphaFoldDB" id="H3ACW8"/>